<dbReference type="Gene3D" id="3.90.79.10">
    <property type="entry name" value="Nucleoside Triphosphate Pyrophosphohydrolase"/>
    <property type="match status" value="1"/>
</dbReference>
<keyword evidence="5" id="KW-1185">Reference proteome</keyword>
<dbReference type="InterPro" id="IPR000086">
    <property type="entry name" value="NUDIX_hydrolase_dom"/>
</dbReference>
<dbReference type="PRINTS" id="PR00502">
    <property type="entry name" value="NUDIXFAMILY"/>
</dbReference>
<keyword evidence="2 4" id="KW-0378">Hydrolase</keyword>
<dbReference type="InterPro" id="IPR020476">
    <property type="entry name" value="Nudix_hydrolase"/>
</dbReference>
<gene>
    <name evidence="4" type="ORF">DN069_37740</name>
</gene>
<evidence type="ECO:0000313" key="5">
    <source>
        <dbReference type="Proteomes" id="UP000248889"/>
    </source>
</evidence>
<dbReference type="Pfam" id="PF00293">
    <property type="entry name" value="NUDIX"/>
    <property type="match status" value="1"/>
</dbReference>
<dbReference type="AlphaFoldDB" id="A0A2X0I7F0"/>
<evidence type="ECO:0000256" key="2">
    <source>
        <dbReference type="ARBA" id="ARBA00022801"/>
    </source>
</evidence>
<evidence type="ECO:0000313" key="4">
    <source>
        <dbReference type="EMBL" id="RAG80517.1"/>
    </source>
</evidence>
<name>A0A2X0I7F0_9ACTN</name>
<dbReference type="GO" id="GO:0016787">
    <property type="term" value="F:hydrolase activity"/>
    <property type="evidence" value="ECO:0007669"/>
    <property type="project" value="UniProtKB-KW"/>
</dbReference>
<dbReference type="SUPFAM" id="SSF55811">
    <property type="entry name" value="Nudix"/>
    <property type="match status" value="1"/>
</dbReference>
<protein>
    <submittedName>
        <fullName evidence="4">NUDIX hydrolase</fullName>
    </submittedName>
</protein>
<proteinExistence type="predicted"/>
<dbReference type="PROSITE" id="PS51462">
    <property type="entry name" value="NUDIX"/>
    <property type="match status" value="1"/>
</dbReference>
<evidence type="ECO:0000259" key="3">
    <source>
        <dbReference type="PROSITE" id="PS51462"/>
    </source>
</evidence>
<dbReference type="InterPro" id="IPR015797">
    <property type="entry name" value="NUDIX_hydrolase-like_dom_sf"/>
</dbReference>
<accession>A0A2X0I7F0</accession>
<dbReference type="Proteomes" id="UP000248889">
    <property type="component" value="Unassembled WGS sequence"/>
</dbReference>
<organism evidence="4 5">
    <name type="scientific">Streptacidiphilus pinicola</name>
    <dbReference type="NCBI Taxonomy" id="2219663"/>
    <lineage>
        <taxon>Bacteria</taxon>
        <taxon>Bacillati</taxon>
        <taxon>Actinomycetota</taxon>
        <taxon>Actinomycetes</taxon>
        <taxon>Kitasatosporales</taxon>
        <taxon>Streptomycetaceae</taxon>
        <taxon>Streptacidiphilus</taxon>
    </lineage>
</organism>
<comment type="cofactor">
    <cofactor evidence="1">
        <name>Mg(2+)</name>
        <dbReference type="ChEBI" id="CHEBI:18420"/>
    </cofactor>
</comment>
<feature type="domain" description="Nudix hydrolase" evidence="3">
    <location>
        <begin position="6"/>
        <end position="131"/>
    </location>
</feature>
<dbReference type="OrthoDB" id="9761969at2"/>
<comment type="caution">
    <text evidence="4">The sequence shown here is derived from an EMBL/GenBank/DDBJ whole genome shotgun (WGS) entry which is preliminary data.</text>
</comment>
<sequence>MSEQSVQQPGIAVAVVVDNGRVLMVRRRVAEGELDWQFPAGGIEAGEDPLAASARETFEETGLDVDGTLLLGERVHPVTGRHISYVVCRLIGGEARVGDEEELAEVAWVTLAELPAHVPTGLFQPVQDYLDQHLDVAGTD</sequence>
<dbReference type="PANTHER" id="PTHR43046:SF14">
    <property type="entry name" value="MUTT_NUDIX FAMILY PROTEIN"/>
    <property type="match status" value="1"/>
</dbReference>
<dbReference type="EMBL" id="QKYN01000221">
    <property type="protein sequence ID" value="RAG80517.1"/>
    <property type="molecule type" value="Genomic_DNA"/>
</dbReference>
<reference evidence="4 5" key="1">
    <citation type="submission" date="2018-06" db="EMBL/GenBank/DDBJ databases">
        <title>Streptacidiphilus pinicola sp. nov., isolated from pine grove soil.</title>
        <authorList>
            <person name="Roh S.G."/>
            <person name="Park S."/>
            <person name="Kim M.-K."/>
            <person name="Yun B.-R."/>
            <person name="Park J."/>
            <person name="Kim M.J."/>
            <person name="Kim Y.S."/>
            <person name="Kim S.B."/>
        </authorList>
    </citation>
    <scope>NUCLEOTIDE SEQUENCE [LARGE SCALE GENOMIC DNA]</scope>
    <source>
        <strain evidence="4 5">MMS16-CNU450</strain>
    </source>
</reference>
<dbReference type="RefSeq" id="WP_111507771.1">
    <property type="nucleotide sequence ID" value="NZ_QKYN01000221.1"/>
</dbReference>
<dbReference type="PANTHER" id="PTHR43046">
    <property type="entry name" value="GDP-MANNOSE MANNOSYL HYDROLASE"/>
    <property type="match status" value="1"/>
</dbReference>
<evidence type="ECO:0000256" key="1">
    <source>
        <dbReference type="ARBA" id="ARBA00001946"/>
    </source>
</evidence>